<accession>A0A165R9W5</accession>
<evidence type="ECO:0000313" key="3">
    <source>
        <dbReference type="Proteomes" id="UP000076761"/>
    </source>
</evidence>
<protein>
    <submittedName>
        <fullName evidence="2">Uncharacterized protein</fullName>
    </submittedName>
</protein>
<evidence type="ECO:0000313" key="2">
    <source>
        <dbReference type="EMBL" id="KZT23504.1"/>
    </source>
</evidence>
<proteinExistence type="predicted"/>
<evidence type="ECO:0000256" key="1">
    <source>
        <dbReference type="SAM" id="MobiDB-lite"/>
    </source>
</evidence>
<gene>
    <name evidence="2" type="ORF">NEOLEDRAFT_534158</name>
</gene>
<organism evidence="2 3">
    <name type="scientific">Neolentinus lepideus HHB14362 ss-1</name>
    <dbReference type="NCBI Taxonomy" id="1314782"/>
    <lineage>
        <taxon>Eukaryota</taxon>
        <taxon>Fungi</taxon>
        <taxon>Dikarya</taxon>
        <taxon>Basidiomycota</taxon>
        <taxon>Agaricomycotina</taxon>
        <taxon>Agaricomycetes</taxon>
        <taxon>Gloeophyllales</taxon>
        <taxon>Gloeophyllaceae</taxon>
        <taxon>Neolentinus</taxon>
    </lineage>
</organism>
<name>A0A165R9W5_9AGAM</name>
<dbReference type="InParanoid" id="A0A165R9W5"/>
<dbReference type="Proteomes" id="UP000076761">
    <property type="component" value="Unassembled WGS sequence"/>
</dbReference>
<dbReference type="OrthoDB" id="3325826at2759"/>
<dbReference type="AlphaFoldDB" id="A0A165R9W5"/>
<dbReference type="EMBL" id="KV425584">
    <property type="protein sequence ID" value="KZT23504.1"/>
    <property type="molecule type" value="Genomic_DNA"/>
</dbReference>
<feature type="region of interest" description="Disordered" evidence="1">
    <location>
        <begin position="54"/>
        <end position="107"/>
    </location>
</feature>
<sequence>MSTLGMAMNNLTINDLSSEARERVRRTIMERVLLRDSIGPTVVKEILAAEFESSCQEDEVSEEARESIADDVDMENEEEPSEGEVAESEVVDDGQAMDTGDNSTPIANNNVPVMMTAQPALPTTNFSHLRCATIMRYVDENIPPRDVDTDEQIHSYQIAFTLDWFLDNGLVSEEAITRHTYFNCTYANLTNQYSVY</sequence>
<reference evidence="2 3" key="1">
    <citation type="journal article" date="2016" name="Mol. Biol. Evol.">
        <title>Comparative Genomics of Early-Diverging Mushroom-Forming Fungi Provides Insights into the Origins of Lignocellulose Decay Capabilities.</title>
        <authorList>
            <person name="Nagy L.G."/>
            <person name="Riley R."/>
            <person name="Tritt A."/>
            <person name="Adam C."/>
            <person name="Daum C."/>
            <person name="Floudas D."/>
            <person name="Sun H."/>
            <person name="Yadav J.S."/>
            <person name="Pangilinan J."/>
            <person name="Larsson K.H."/>
            <person name="Matsuura K."/>
            <person name="Barry K."/>
            <person name="Labutti K."/>
            <person name="Kuo R."/>
            <person name="Ohm R.A."/>
            <person name="Bhattacharya S.S."/>
            <person name="Shirouzu T."/>
            <person name="Yoshinaga Y."/>
            <person name="Martin F.M."/>
            <person name="Grigoriev I.V."/>
            <person name="Hibbett D.S."/>
        </authorList>
    </citation>
    <scope>NUCLEOTIDE SEQUENCE [LARGE SCALE GENOMIC DNA]</scope>
    <source>
        <strain evidence="2 3">HHB14362 ss-1</strain>
    </source>
</reference>
<feature type="compositionally biased region" description="Acidic residues" evidence="1">
    <location>
        <begin position="69"/>
        <end position="92"/>
    </location>
</feature>
<keyword evidence="3" id="KW-1185">Reference proteome</keyword>